<comment type="caution">
    <text evidence="2">The sequence shown here is derived from an EMBL/GenBank/DDBJ whole genome shotgun (WGS) entry which is preliminary data.</text>
</comment>
<evidence type="ECO:0000313" key="2">
    <source>
        <dbReference type="EMBL" id="KAK9962528.1"/>
    </source>
</evidence>
<gene>
    <name evidence="2" type="ORF">ABG768_007886</name>
</gene>
<sequence length="51" mass="5471">KPSSCLPLPTETSVDSIPPAHPPPSFTRITMRGEAASLHFIYNVFSVETGS</sequence>
<dbReference type="EMBL" id="JAWDJR010000015">
    <property type="protein sequence ID" value="KAK9962528.1"/>
    <property type="molecule type" value="Genomic_DNA"/>
</dbReference>
<feature type="non-terminal residue" evidence="2">
    <location>
        <position position="1"/>
    </location>
</feature>
<dbReference type="Proteomes" id="UP001479290">
    <property type="component" value="Unassembled WGS sequence"/>
</dbReference>
<name>A0AAW1ZPH1_CULAL</name>
<evidence type="ECO:0000313" key="3">
    <source>
        <dbReference type="Proteomes" id="UP001479290"/>
    </source>
</evidence>
<organism evidence="2 3">
    <name type="scientific">Culter alburnus</name>
    <name type="common">Topmouth culter</name>
    <dbReference type="NCBI Taxonomy" id="194366"/>
    <lineage>
        <taxon>Eukaryota</taxon>
        <taxon>Metazoa</taxon>
        <taxon>Chordata</taxon>
        <taxon>Craniata</taxon>
        <taxon>Vertebrata</taxon>
        <taxon>Euteleostomi</taxon>
        <taxon>Actinopterygii</taxon>
        <taxon>Neopterygii</taxon>
        <taxon>Teleostei</taxon>
        <taxon>Ostariophysi</taxon>
        <taxon>Cypriniformes</taxon>
        <taxon>Xenocyprididae</taxon>
        <taxon>Xenocypridinae</taxon>
        <taxon>Culter</taxon>
    </lineage>
</organism>
<evidence type="ECO:0000256" key="1">
    <source>
        <dbReference type="SAM" id="MobiDB-lite"/>
    </source>
</evidence>
<feature type="region of interest" description="Disordered" evidence="1">
    <location>
        <begin position="1"/>
        <end position="23"/>
    </location>
</feature>
<reference evidence="2 3" key="1">
    <citation type="submission" date="2024-05" db="EMBL/GenBank/DDBJ databases">
        <title>A high-quality chromosomal-level genome assembly of Topmouth culter (Culter alburnus).</title>
        <authorList>
            <person name="Zhao H."/>
        </authorList>
    </citation>
    <scope>NUCLEOTIDE SEQUENCE [LARGE SCALE GENOMIC DNA]</scope>
    <source>
        <strain evidence="2">CATC2023</strain>
        <tissue evidence="2">Muscle</tissue>
    </source>
</reference>
<protein>
    <submittedName>
        <fullName evidence="2">Uncharacterized protein</fullName>
    </submittedName>
</protein>
<keyword evidence="3" id="KW-1185">Reference proteome</keyword>
<accession>A0AAW1ZPH1</accession>
<proteinExistence type="predicted"/>
<dbReference type="AlphaFoldDB" id="A0AAW1ZPH1"/>